<accession>A0A916S2V6</accession>
<organism evidence="1 2">
    <name type="scientific">Brucella endophytica</name>
    <dbReference type="NCBI Taxonomy" id="1963359"/>
    <lineage>
        <taxon>Bacteria</taxon>
        <taxon>Pseudomonadati</taxon>
        <taxon>Pseudomonadota</taxon>
        <taxon>Alphaproteobacteria</taxon>
        <taxon>Hyphomicrobiales</taxon>
        <taxon>Brucellaceae</taxon>
        <taxon>Brucella/Ochrobactrum group</taxon>
        <taxon>Brucella</taxon>
    </lineage>
</organism>
<dbReference type="EMBL" id="BMHH01000002">
    <property type="protein sequence ID" value="GGA81733.1"/>
    <property type="molecule type" value="Genomic_DNA"/>
</dbReference>
<name>A0A916S2V6_9HYPH</name>
<sequence length="117" mass="12644">MIPAMSRQKKIALAAAFAVLAFFLALGQWTMAKGQKALHALAKEGGFCKTETCEEGMAYASDYLGTEFGHSPRMVRWCMGVDAIAEEKLAFGNSLKGALTYILYVPCGDPNVDATEE</sequence>
<evidence type="ECO:0000313" key="2">
    <source>
        <dbReference type="Proteomes" id="UP000646478"/>
    </source>
</evidence>
<reference evidence="1" key="2">
    <citation type="submission" date="2020-09" db="EMBL/GenBank/DDBJ databases">
        <authorList>
            <person name="Sun Q."/>
            <person name="Zhou Y."/>
        </authorList>
    </citation>
    <scope>NUCLEOTIDE SEQUENCE</scope>
    <source>
        <strain evidence="1">CGMCC 1.15082</strain>
    </source>
</reference>
<comment type="caution">
    <text evidence="1">The sequence shown here is derived from an EMBL/GenBank/DDBJ whole genome shotgun (WGS) entry which is preliminary data.</text>
</comment>
<dbReference type="Proteomes" id="UP000646478">
    <property type="component" value="Unassembled WGS sequence"/>
</dbReference>
<dbReference type="AlphaFoldDB" id="A0A916S2V6"/>
<reference evidence="1" key="1">
    <citation type="journal article" date="2014" name="Int. J. Syst. Evol. Microbiol.">
        <title>Complete genome sequence of Corynebacterium casei LMG S-19264T (=DSM 44701T), isolated from a smear-ripened cheese.</title>
        <authorList>
            <consortium name="US DOE Joint Genome Institute (JGI-PGF)"/>
            <person name="Walter F."/>
            <person name="Albersmeier A."/>
            <person name="Kalinowski J."/>
            <person name="Ruckert C."/>
        </authorList>
    </citation>
    <scope>NUCLEOTIDE SEQUENCE</scope>
    <source>
        <strain evidence="1">CGMCC 1.15082</strain>
    </source>
</reference>
<proteinExistence type="predicted"/>
<gene>
    <name evidence="1" type="ORF">GCM10011491_06340</name>
</gene>
<evidence type="ECO:0000313" key="1">
    <source>
        <dbReference type="EMBL" id="GGA81733.1"/>
    </source>
</evidence>
<protein>
    <submittedName>
        <fullName evidence="1">Uncharacterized protein</fullName>
    </submittedName>
</protein>
<keyword evidence="2" id="KW-1185">Reference proteome</keyword>